<organism evidence="2 3">
    <name type="scientific">Streptomyces cyaneogriseus subsp. noncyanogenus</name>
    <dbReference type="NCBI Taxonomy" id="477245"/>
    <lineage>
        <taxon>Bacteria</taxon>
        <taxon>Bacillati</taxon>
        <taxon>Actinomycetota</taxon>
        <taxon>Actinomycetes</taxon>
        <taxon>Kitasatosporales</taxon>
        <taxon>Streptomycetaceae</taxon>
        <taxon>Streptomyces</taxon>
    </lineage>
</organism>
<accession>A0A0C5FXU0</accession>
<feature type="compositionally biased region" description="Gly residues" evidence="1">
    <location>
        <begin position="12"/>
        <end position="22"/>
    </location>
</feature>
<dbReference type="STRING" id="477245.TU94_03310"/>
<gene>
    <name evidence="2" type="ORF">TU94_03310</name>
</gene>
<sequence>MTGRRREHAGHGTAGGGTGGGPSADVGLDAVLAAARAKSLSDPVEIVPPADSSCAYVVRQVRPARSSWRRSPCPASR</sequence>
<evidence type="ECO:0000256" key="1">
    <source>
        <dbReference type="SAM" id="MobiDB-lite"/>
    </source>
</evidence>
<dbReference type="Proteomes" id="UP000032234">
    <property type="component" value="Chromosome"/>
</dbReference>
<protein>
    <submittedName>
        <fullName evidence="2">Uncharacterized protein</fullName>
    </submittedName>
</protein>
<proteinExistence type="predicted"/>
<keyword evidence="3" id="KW-1185">Reference proteome</keyword>
<feature type="region of interest" description="Disordered" evidence="1">
    <location>
        <begin position="1"/>
        <end position="26"/>
    </location>
</feature>
<dbReference type="AlphaFoldDB" id="A0A0C5FXU0"/>
<name>A0A0C5FXU0_9ACTN</name>
<evidence type="ECO:0000313" key="3">
    <source>
        <dbReference type="Proteomes" id="UP000032234"/>
    </source>
</evidence>
<reference evidence="2 3" key="1">
    <citation type="submission" date="2015-02" db="EMBL/GenBank/DDBJ databases">
        <title>Genome sequence of thermotolerant Streptomyces cyaneogriseus subsp. Noncyanogenus NMWT1, the producer of nematocidal antibiotics nemadectin.</title>
        <authorList>
            <person name="Wang H."/>
            <person name="Li C."/>
            <person name="Xiang W."/>
            <person name="Wang X."/>
        </authorList>
    </citation>
    <scope>NUCLEOTIDE SEQUENCE [LARGE SCALE GENOMIC DNA]</scope>
    <source>
        <strain evidence="2 3">NMWT 1</strain>
    </source>
</reference>
<dbReference type="EMBL" id="CP010849">
    <property type="protein sequence ID" value="AJP00669.1"/>
    <property type="molecule type" value="Genomic_DNA"/>
</dbReference>
<dbReference type="HOGENOM" id="CLU_2636375_0_0_11"/>
<dbReference type="PATRIC" id="fig|477245.3.peg.734"/>
<dbReference type="KEGG" id="scw:TU94_03310"/>
<evidence type="ECO:0000313" key="2">
    <source>
        <dbReference type="EMBL" id="AJP00669.1"/>
    </source>
</evidence>